<evidence type="ECO:0000256" key="5">
    <source>
        <dbReference type="ARBA" id="ARBA00022842"/>
    </source>
</evidence>
<keyword evidence="5" id="KW-0460">Magnesium</keyword>
<evidence type="ECO:0000259" key="6">
    <source>
        <dbReference type="Pfam" id="PF03738"/>
    </source>
</evidence>
<keyword evidence="2" id="KW-0479">Metal-binding</keyword>
<dbReference type="GO" id="GO:0046872">
    <property type="term" value="F:metal ion binding"/>
    <property type="evidence" value="ECO:0007669"/>
    <property type="project" value="UniProtKB-KW"/>
</dbReference>
<evidence type="ECO:0000313" key="8">
    <source>
        <dbReference type="Proteomes" id="UP000601223"/>
    </source>
</evidence>
<evidence type="ECO:0000256" key="1">
    <source>
        <dbReference type="ARBA" id="ARBA00022598"/>
    </source>
</evidence>
<protein>
    <submittedName>
        <fullName evidence="7">Glutathionylspermidine synthase</fullName>
    </submittedName>
</protein>
<gene>
    <name evidence="7" type="ORF">Cba03nite_14640</name>
</gene>
<evidence type="ECO:0000256" key="4">
    <source>
        <dbReference type="ARBA" id="ARBA00022840"/>
    </source>
</evidence>
<dbReference type="EMBL" id="BONF01000009">
    <property type="protein sequence ID" value="GIF80115.1"/>
    <property type="molecule type" value="Genomic_DNA"/>
</dbReference>
<reference evidence="7 8" key="1">
    <citation type="submission" date="2021-01" db="EMBL/GenBank/DDBJ databases">
        <title>Whole genome shotgun sequence of Catellatospora bangladeshensis NBRC 107357.</title>
        <authorList>
            <person name="Komaki H."/>
            <person name="Tamura T."/>
        </authorList>
    </citation>
    <scope>NUCLEOTIDE SEQUENCE [LARGE SCALE GENOMIC DNA]</scope>
    <source>
        <strain evidence="7 8">NBRC 107357</strain>
    </source>
</reference>
<keyword evidence="4" id="KW-0067">ATP-binding</keyword>
<evidence type="ECO:0000256" key="2">
    <source>
        <dbReference type="ARBA" id="ARBA00022723"/>
    </source>
</evidence>
<dbReference type="GO" id="GO:0016874">
    <property type="term" value="F:ligase activity"/>
    <property type="evidence" value="ECO:0007669"/>
    <property type="project" value="UniProtKB-KW"/>
</dbReference>
<dbReference type="Proteomes" id="UP000601223">
    <property type="component" value="Unassembled WGS sequence"/>
</dbReference>
<feature type="domain" description="Glutathionylspermidine synthase pre-ATP-grasp-like" evidence="6">
    <location>
        <begin position="13"/>
        <end position="73"/>
    </location>
</feature>
<name>A0A8J3JJD1_9ACTN</name>
<sequence length="474" mass="52891">MRRIHHGAPRPGWADTNRALGLVFNDTVSEDGTVQSYWREGPFYDFDLDEILLLEQAAATLHRMCVAAGDHLAAGCPRSDPAVRREAYLTSVCTPDTCLLARAGVPEFTHEQVIRTWHDASPQAWTHADKDLFGTHAHARQSPDFSPSVYGRFDLWYGGRGTTPKLLEYNAQTPTSLLEAAVVQWRWLEQTGHTHHPERQWTSVHERLIEAWRRNLGELVAARPWLPQRPTVYFAYHGAETSGEDLMTAGYLAETARQAGYPVELIEVDRIGVDMADGRIVYEPRKGAPARPIDVIFLLYPWEWLWQEEGGRPIFADMADPNKRGTVWLEPPWTAALWSNKALLPVLWELYRDDPVHRELLLPAYFGDARPADLTSYARKPIWSREGANVELVREGTVLASSGGDYGDGGMICQQLCELPSFAGPGGPYHPVLGVWMIDGEPAGMGIREGVGTDGLITRNGACFVPHTIGSHLS</sequence>
<dbReference type="SUPFAM" id="SSF56059">
    <property type="entry name" value="Glutathione synthetase ATP-binding domain-like"/>
    <property type="match status" value="1"/>
</dbReference>
<keyword evidence="1" id="KW-0436">Ligase</keyword>
<dbReference type="AlphaFoldDB" id="A0A8J3JJD1"/>
<organism evidence="7 8">
    <name type="scientific">Catellatospora bangladeshensis</name>
    <dbReference type="NCBI Taxonomy" id="310355"/>
    <lineage>
        <taxon>Bacteria</taxon>
        <taxon>Bacillati</taxon>
        <taxon>Actinomycetota</taxon>
        <taxon>Actinomycetes</taxon>
        <taxon>Micromonosporales</taxon>
        <taxon>Micromonosporaceae</taxon>
        <taxon>Catellatospora</taxon>
    </lineage>
</organism>
<dbReference type="InterPro" id="IPR005494">
    <property type="entry name" value="GSPS_pre-ATP-grasp-like_dom"/>
</dbReference>
<evidence type="ECO:0000313" key="7">
    <source>
        <dbReference type="EMBL" id="GIF80115.1"/>
    </source>
</evidence>
<proteinExistence type="predicted"/>
<dbReference type="InterPro" id="IPR016185">
    <property type="entry name" value="PreATP-grasp_dom_sf"/>
</dbReference>
<accession>A0A8J3JJD1</accession>
<keyword evidence="8" id="KW-1185">Reference proteome</keyword>
<evidence type="ECO:0000256" key="3">
    <source>
        <dbReference type="ARBA" id="ARBA00022741"/>
    </source>
</evidence>
<dbReference type="Pfam" id="PF03738">
    <property type="entry name" value="GSP_synth"/>
    <property type="match status" value="2"/>
</dbReference>
<comment type="caution">
    <text evidence="7">The sequence shown here is derived from an EMBL/GenBank/DDBJ whole genome shotgun (WGS) entry which is preliminary data.</text>
</comment>
<feature type="domain" description="Glutathionylspermidine synthase pre-ATP-grasp-like" evidence="6">
    <location>
        <begin position="146"/>
        <end position="469"/>
    </location>
</feature>
<keyword evidence="3" id="KW-0547">Nucleotide-binding</keyword>
<dbReference type="RefSeq" id="WP_203743399.1">
    <property type="nucleotide sequence ID" value="NZ_BONF01000009.1"/>
</dbReference>
<dbReference type="SUPFAM" id="SSF52440">
    <property type="entry name" value="PreATP-grasp domain"/>
    <property type="match status" value="1"/>
</dbReference>
<dbReference type="GO" id="GO:0005524">
    <property type="term" value="F:ATP binding"/>
    <property type="evidence" value="ECO:0007669"/>
    <property type="project" value="UniProtKB-KW"/>
</dbReference>
<dbReference type="Gene3D" id="3.30.1490.330">
    <property type="match status" value="1"/>
</dbReference>